<dbReference type="Pfam" id="PF18693">
    <property type="entry name" value="TRAM_2"/>
    <property type="match status" value="1"/>
</dbReference>
<reference evidence="14 15" key="1">
    <citation type="submission" date="2020-08" db="EMBL/GenBank/DDBJ databases">
        <title>Genome public.</title>
        <authorList>
            <person name="Liu C."/>
            <person name="Sun Q."/>
        </authorList>
    </citation>
    <scope>NUCLEOTIDE SEQUENCE [LARGE SCALE GENOMIC DNA]</scope>
    <source>
        <strain evidence="14 15">NSJ-10</strain>
    </source>
</reference>
<protein>
    <recommendedName>
        <fullName evidence="10">Ribosomal protein uS12 methylthiotransferase RimO</fullName>
        <shortName evidence="10">uS12 MTTase</shortName>
        <shortName evidence="10">uS12 methylthiotransferase</shortName>
        <ecNumber evidence="10">2.8.4.4</ecNumber>
    </recommendedName>
    <alternativeName>
        <fullName evidence="10">Ribosomal protein uS12 (aspartate-C(3))-methylthiotransferase</fullName>
    </alternativeName>
    <alternativeName>
        <fullName evidence="10">Ribosome maturation factor RimO</fullName>
    </alternativeName>
</protein>
<feature type="binding site" evidence="10">
    <location>
        <position position="151"/>
    </location>
    <ligand>
        <name>[4Fe-4S] cluster</name>
        <dbReference type="ChEBI" id="CHEBI:49883"/>
        <label>2</label>
        <note>4Fe-4S-S-AdoMet</note>
    </ligand>
</feature>
<keyword evidence="5 10" id="KW-0949">S-adenosyl-L-methionine</keyword>
<gene>
    <name evidence="10 14" type="primary">rimO</name>
    <name evidence="14" type="ORF">H8S09_06335</name>
</gene>
<dbReference type="EC" id="2.8.4.4" evidence="10"/>
<evidence type="ECO:0000256" key="8">
    <source>
        <dbReference type="ARBA" id="ARBA00023014"/>
    </source>
</evidence>
<dbReference type="Gene3D" id="3.80.30.20">
    <property type="entry name" value="tm_1862 like domain"/>
    <property type="match status" value="1"/>
</dbReference>
<dbReference type="FunFam" id="2.40.50.140:FF:000210">
    <property type="entry name" value="Ribosomal protein S12 methylthiotransferase RimO"/>
    <property type="match status" value="1"/>
</dbReference>
<dbReference type="GO" id="GO:0051539">
    <property type="term" value="F:4 iron, 4 sulfur cluster binding"/>
    <property type="evidence" value="ECO:0007669"/>
    <property type="project" value="UniProtKB-UniRule"/>
</dbReference>
<dbReference type="InterPro" id="IPR023404">
    <property type="entry name" value="rSAM_horseshoe"/>
</dbReference>
<dbReference type="SMART" id="SM00729">
    <property type="entry name" value="Elp3"/>
    <property type="match status" value="1"/>
</dbReference>
<keyword evidence="8 10" id="KW-0411">Iron-sulfur</keyword>
<dbReference type="RefSeq" id="WP_186847553.1">
    <property type="nucleotide sequence ID" value="NZ_JACOOX010000003.1"/>
</dbReference>
<comment type="function">
    <text evidence="1">Catalyzes the methylthiolation of N6-(dimethylallyl)adenosine (i(6)A), leading to the formation of 2-methylthio-N6-(dimethylallyl)adenosine (ms(2)i(6)A) at position 37 in tRNAs that read codons beginning with uridine.</text>
</comment>
<feature type="binding site" evidence="10">
    <location>
        <position position="46"/>
    </location>
    <ligand>
        <name>[4Fe-4S] cluster</name>
        <dbReference type="ChEBI" id="CHEBI:49883"/>
        <label>1</label>
    </ligand>
</feature>
<dbReference type="InterPro" id="IPR012340">
    <property type="entry name" value="NA-bd_OB-fold"/>
</dbReference>
<feature type="domain" description="Radical SAM core" evidence="13">
    <location>
        <begin position="137"/>
        <end position="367"/>
    </location>
</feature>
<organism evidence="14 15">
    <name type="scientific">Coprococcus hominis</name>
    <name type="common">ex Liu et al. 2022</name>
    <dbReference type="NCBI Taxonomy" id="2763039"/>
    <lineage>
        <taxon>Bacteria</taxon>
        <taxon>Bacillati</taxon>
        <taxon>Bacillota</taxon>
        <taxon>Clostridia</taxon>
        <taxon>Lachnospirales</taxon>
        <taxon>Lachnospiraceae</taxon>
        <taxon>Coprococcus</taxon>
    </lineage>
</organism>
<dbReference type="InterPro" id="IPR058240">
    <property type="entry name" value="rSAM_sf"/>
</dbReference>
<dbReference type="NCBIfam" id="TIGR00089">
    <property type="entry name" value="MiaB/RimO family radical SAM methylthiotransferase"/>
    <property type="match status" value="1"/>
</dbReference>
<dbReference type="Gene3D" id="3.40.50.12160">
    <property type="entry name" value="Methylthiotransferase, N-terminal domain"/>
    <property type="match status" value="1"/>
</dbReference>
<evidence type="ECO:0000256" key="5">
    <source>
        <dbReference type="ARBA" id="ARBA00022691"/>
    </source>
</evidence>
<dbReference type="CDD" id="cd01335">
    <property type="entry name" value="Radical_SAM"/>
    <property type="match status" value="1"/>
</dbReference>
<dbReference type="SFLD" id="SFLDF00274">
    <property type="entry name" value="ribosomal_protein_S12_methylth"/>
    <property type="match status" value="1"/>
</dbReference>
<feature type="binding site" evidence="10">
    <location>
        <position position="155"/>
    </location>
    <ligand>
        <name>[4Fe-4S] cluster</name>
        <dbReference type="ChEBI" id="CHEBI:49883"/>
        <label>2</label>
        <note>4Fe-4S-S-AdoMet</note>
    </ligand>
</feature>
<dbReference type="GO" id="GO:0103039">
    <property type="term" value="F:protein methylthiotransferase activity"/>
    <property type="evidence" value="ECO:0007669"/>
    <property type="project" value="UniProtKB-EC"/>
</dbReference>
<dbReference type="InterPro" id="IPR038135">
    <property type="entry name" value="Methylthiotransferase_N_sf"/>
</dbReference>
<evidence type="ECO:0000256" key="4">
    <source>
        <dbReference type="ARBA" id="ARBA00022679"/>
    </source>
</evidence>
<sequence length="438" mass="49090">MKVLMVSLGCDKNLVDSEVMLGLLHKAGHEITNDEHEAEAVVINTCAFIKDAQEESINTIIEYGELKKTGSLKKLIVTGCLSQRYKDDILAELPEIDTIVGAANYDAIVDAISSDEEHSFVTDINYMPEAVGGRIVTTGASMAYLKIAEGCGKMCTYCAIPYIRGKYRSIPMEQLLASAKELAAQGVKELILVAQETTLYGVDLYGEKTLSKLLHELCKIEEIKWIRLMYCYPEEITDELLDTIAEEEKVCHYLDIPIQHSEDSVLRHMGRRTCKKDIVELIAKLRIRIPDIAIRTTLIAGFPGETEADHEALMEFVNESEFDRLGVFTYSPEEGTPAASFPDQIENEVAEKWRDDIMALQQEVSYDKNQELLGKTLTVLIEGYVAEDDVYVGRTYRDAPDVDGMVFVDAPYELMSGTFVQVRITDANEYDLTGEMIE</sequence>
<dbReference type="SFLD" id="SFLDS00029">
    <property type="entry name" value="Radical_SAM"/>
    <property type="match status" value="1"/>
</dbReference>
<keyword evidence="3 10" id="KW-0963">Cytoplasm</keyword>
<keyword evidence="14" id="KW-0687">Ribonucleoprotein</keyword>
<keyword evidence="4 10" id="KW-0808">Transferase</keyword>
<feature type="binding site" evidence="10">
    <location>
        <position position="10"/>
    </location>
    <ligand>
        <name>[4Fe-4S] cluster</name>
        <dbReference type="ChEBI" id="CHEBI:49883"/>
        <label>1</label>
    </ligand>
</feature>
<dbReference type="GO" id="GO:0005829">
    <property type="term" value="C:cytosol"/>
    <property type="evidence" value="ECO:0007669"/>
    <property type="project" value="TreeGrafter"/>
</dbReference>
<dbReference type="Proteomes" id="UP000615234">
    <property type="component" value="Unassembled WGS sequence"/>
</dbReference>
<dbReference type="PROSITE" id="PS50926">
    <property type="entry name" value="TRAM"/>
    <property type="match status" value="1"/>
</dbReference>
<dbReference type="PROSITE" id="PS51449">
    <property type="entry name" value="MTTASE_N"/>
    <property type="match status" value="1"/>
</dbReference>
<evidence type="ECO:0000256" key="3">
    <source>
        <dbReference type="ARBA" id="ARBA00022490"/>
    </source>
</evidence>
<dbReference type="InterPro" id="IPR005839">
    <property type="entry name" value="Methylthiotransferase"/>
</dbReference>
<evidence type="ECO:0000259" key="12">
    <source>
        <dbReference type="PROSITE" id="PS51449"/>
    </source>
</evidence>
<dbReference type="InterPro" id="IPR002792">
    <property type="entry name" value="TRAM_dom"/>
</dbReference>
<name>A0A8I0DTZ7_9FIRM</name>
<dbReference type="PANTHER" id="PTHR43837:SF1">
    <property type="entry name" value="RIBOSOMAL PROTEIN US12 METHYLTHIOTRANSFERASE RIMO"/>
    <property type="match status" value="1"/>
</dbReference>
<comment type="caution">
    <text evidence="14">The sequence shown here is derived from an EMBL/GenBank/DDBJ whole genome shotgun (WGS) entry which is preliminary data.</text>
</comment>
<evidence type="ECO:0000256" key="7">
    <source>
        <dbReference type="ARBA" id="ARBA00023004"/>
    </source>
</evidence>
<keyword evidence="14" id="KW-0689">Ribosomal protein</keyword>
<comment type="catalytic activity">
    <reaction evidence="10">
        <text>L-aspartate(89)-[ribosomal protein uS12]-hydrogen + (sulfur carrier)-SH + AH2 + 2 S-adenosyl-L-methionine = 3-methylsulfanyl-L-aspartate(89)-[ribosomal protein uS12]-hydrogen + (sulfur carrier)-H + 5'-deoxyadenosine + L-methionine + A + S-adenosyl-L-homocysteine + 2 H(+)</text>
        <dbReference type="Rhea" id="RHEA:37087"/>
        <dbReference type="Rhea" id="RHEA-COMP:10460"/>
        <dbReference type="Rhea" id="RHEA-COMP:10461"/>
        <dbReference type="Rhea" id="RHEA-COMP:14737"/>
        <dbReference type="Rhea" id="RHEA-COMP:14739"/>
        <dbReference type="ChEBI" id="CHEBI:13193"/>
        <dbReference type="ChEBI" id="CHEBI:15378"/>
        <dbReference type="ChEBI" id="CHEBI:17319"/>
        <dbReference type="ChEBI" id="CHEBI:17499"/>
        <dbReference type="ChEBI" id="CHEBI:29917"/>
        <dbReference type="ChEBI" id="CHEBI:29961"/>
        <dbReference type="ChEBI" id="CHEBI:57844"/>
        <dbReference type="ChEBI" id="CHEBI:57856"/>
        <dbReference type="ChEBI" id="CHEBI:59789"/>
        <dbReference type="ChEBI" id="CHEBI:64428"/>
        <dbReference type="ChEBI" id="CHEBI:73599"/>
        <dbReference type="EC" id="2.8.4.4"/>
    </reaction>
</comment>
<evidence type="ECO:0000256" key="9">
    <source>
        <dbReference type="ARBA" id="ARBA00051425"/>
    </source>
</evidence>
<dbReference type="AlphaFoldDB" id="A0A8I0DTZ7"/>
<keyword evidence="15" id="KW-1185">Reference proteome</keyword>
<dbReference type="FunFam" id="3.40.50.12160:FF:000003">
    <property type="entry name" value="CDK5 regulatory subunit-associated protein 1"/>
    <property type="match status" value="1"/>
</dbReference>
<dbReference type="GO" id="GO:0046872">
    <property type="term" value="F:metal ion binding"/>
    <property type="evidence" value="ECO:0007669"/>
    <property type="project" value="UniProtKB-KW"/>
</dbReference>
<dbReference type="SUPFAM" id="SSF102114">
    <property type="entry name" value="Radical SAM enzymes"/>
    <property type="match status" value="1"/>
</dbReference>
<dbReference type="SFLD" id="SFLDG01061">
    <property type="entry name" value="methylthiotransferase"/>
    <property type="match status" value="1"/>
</dbReference>
<comment type="similarity">
    <text evidence="10">Belongs to the methylthiotransferase family. RimO subfamily.</text>
</comment>
<keyword evidence="7 10" id="KW-0408">Iron</keyword>
<dbReference type="PANTHER" id="PTHR43837">
    <property type="entry name" value="RIBOSOMAL PROTEIN S12 METHYLTHIOTRANSFERASE RIMO"/>
    <property type="match status" value="1"/>
</dbReference>
<dbReference type="GO" id="GO:0035599">
    <property type="term" value="F:aspartic acid methylthiotransferase activity"/>
    <property type="evidence" value="ECO:0007669"/>
    <property type="project" value="TreeGrafter"/>
</dbReference>
<dbReference type="FunFam" id="3.80.30.20:FF:000001">
    <property type="entry name" value="tRNA-2-methylthio-N(6)-dimethylallyladenosine synthase 2"/>
    <property type="match status" value="1"/>
</dbReference>
<evidence type="ECO:0000259" key="13">
    <source>
        <dbReference type="PROSITE" id="PS51918"/>
    </source>
</evidence>
<dbReference type="PROSITE" id="PS51918">
    <property type="entry name" value="RADICAL_SAM"/>
    <property type="match status" value="1"/>
</dbReference>
<dbReference type="GO" id="GO:0005840">
    <property type="term" value="C:ribosome"/>
    <property type="evidence" value="ECO:0007669"/>
    <property type="project" value="UniProtKB-KW"/>
</dbReference>
<dbReference type="PROSITE" id="PS01278">
    <property type="entry name" value="MTTASE_RADICAL"/>
    <property type="match status" value="1"/>
</dbReference>
<evidence type="ECO:0000256" key="6">
    <source>
        <dbReference type="ARBA" id="ARBA00022723"/>
    </source>
</evidence>
<dbReference type="HAMAP" id="MF_01865">
    <property type="entry name" value="MTTase_RimO"/>
    <property type="match status" value="1"/>
</dbReference>
<evidence type="ECO:0000259" key="11">
    <source>
        <dbReference type="PROSITE" id="PS50926"/>
    </source>
</evidence>
<dbReference type="EMBL" id="JACOOX010000003">
    <property type="protein sequence ID" value="MBC5662515.1"/>
    <property type="molecule type" value="Genomic_DNA"/>
</dbReference>
<keyword evidence="6 10" id="KW-0479">Metal-binding</keyword>
<dbReference type="InterPro" id="IPR006638">
    <property type="entry name" value="Elp3/MiaA/NifB-like_rSAM"/>
</dbReference>
<dbReference type="InterPro" id="IPR005840">
    <property type="entry name" value="Ribosomal_uS12_MeSTrfase_RimO"/>
</dbReference>
<evidence type="ECO:0000256" key="2">
    <source>
        <dbReference type="ARBA" id="ARBA00022485"/>
    </source>
</evidence>
<comment type="subcellular location">
    <subcellularLocation>
        <location evidence="10">Cytoplasm</location>
    </subcellularLocation>
</comment>
<dbReference type="InterPro" id="IPR020612">
    <property type="entry name" value="Methylthiotransferase_CS"/>
</dbReference>
<dbReference type="NCBIfam" id="TIGR01125">
    <property type="entry name" value="30S ribosomal protein S12 methylthiotransferase RimO"/>
    <property type="match status" value="1"/>
</dbReference>
<evidence type="ECO:0000256" key="1">
    <source>
        <dbReference type="ARBA" id="ARBA00003234"/>
    </source>
</evidence>
<comment type="cofactor">
    <cofactor evidence="10">
        <name>[4Fe-4S] cluster</name>
        <dbReference type="ChEBI" id="CHEBI:49883"/>
    </cofactor>
    <text evidence="10">Binds 2 [4Fe-4S] clusters. One cluster is coordinated with 3 cysteines and an exchangeable S-adenosyl-L-methionine.</text>
</comment>
<evidence type="ECO:0000256" key="10">
    <source>
        <dbReference type="HAMAP-Rule" id="MF_01865"/>
    </source>
</evidence>
<evidence type="ECO:0000313" key="14">
    <source>
        <dbReference type="EMBL" id="MBC5662515.1"/>
    </source>
</evidence>
<feature type="domain" description="MTTase N-terminal" evidence="12">
    <location>
        <begin position="1"/>
        <end position="117"/>
    </location>
</feature>
<feature type="binding site" evidence="10">
    <location>
        <position position="80"/>
    </location>
    <ligand>
        <name>[4Fe-4S] cluster</name>
        <dbReference type="ChEBI" id="CHEBI:49883"/>
        <label>1</label>
    </ligand>
</feature>
<comment type="catalytic activity">
    <reaction evidence="9">
        <text>N(6)-dimethylallyladenosine(37) in tRNA + (sulfur carrier)-SH + AH2 + 2 S-adenosyl-L-methionine = 2-methylsulfanyl-N(6)-dimethylallyladenosine(37) in tRNA + (sulfur carrier)-H + 5'-deoxyadenosine + L-methionine + A + S-adenosyl-L-homocysteine + 2 H(+)</text>
        <dbReference type="Rhea" id="RHEA:37067"/>
        <dbReference type="Rhea" id="RHEA-COMP:10375"/>
        <dbReference type="Rhea" id="RHEA-COMP:10376"/>
        <dbReference type="Rhea" id="RHEA-COMP:14737"/>
        <dbReference type="Rhea" id="RHEA-COMP:14739"/>
        <dbReference type="ChEBI" id="CHEBI:13193"/>
        <dbReference type="ChEBI" id="CHEBI:15378"/>
        <dbReference type="ChEBI" id="CHEBI:17319"/>
        <dbReference type="ChEBI" id="CHEBI:17499"/>
        <dbReference type="ChEBI" id="CHEBI:29917"/>
        <dbReference type="ChEBI" id="CHEBI:57844"/>
        <dbReference type="ChEBI" id="CHEBI:57856"/>
        <dbReference type="ChEBI" id="CHEBI:59789"/>
        <dbReference type="ChEBI" id="CHEBI:64428"/>
        <dbReference type="ChEBI" id="CHEBI:74415"/>
        <dbReference type="ChEBI" id="CHEBI:74417"/>
        <dbReference type="EC" id="2.8.4.3"/>
    </reaction>
</comment>
<dbReference type="InterPro" id="IPR007197">
    <property type="entry name" value="rSAM"/>
</dbReference>
<dbReference type="SFLD" id="SFLDG01082">
    <property type="entry name" value="B12-binding_domain_containing"/>
    <property type="match status" value="1"/>
</dbReference>
<feature type="binding site" evidence="10">
    <location>
        <position position="158"/>
    </location>
    <ligand>
        <name>[4Fe-4S] cluster</name>
        <dbReference type="ChEBI" id="CHEBI:49883"/>
        <label>2</label>
        <note>4Fe-4S-S-AdoMet</note>
    </ligand>
</feature>
<proteinExistence type="inferred from homology"/>
<dbReference type="GO" id="GO:0035597">
    <property type="term" value="F:tRNA-2-methylthio-N(6)-dimethylallyladenosine(37) synthase activity"/>
    <property type="evidence" value="ECO:0007669"/>
    <property type="project" value="UniProtKB-EC"/>
</dbReference>
<dbReference type="Pfam" id="PF00919">
    <property type="entry name" value="UPF0004"/>
    <property type="match status" value="1"/>
</dbReference>
<dbReference type="Pfam" id="PF04055">
    <property type="entry name" value="Radical_SAM"/>
    <property type="match status" value="1"/>
</dbReference>
<evidence type="ECO:0000313" key="15">
    <source>
        <dbReference type="Proteomes" id="UP000615234"/>
    </source>
</evidence>
<accession>A0A8I0DTZ7</accession>
<comment type="function">
    <text evidence="10">Catalyzes the methylthiolation of an aspartic acid residue of ribosomal protein uS12.</text>
</comment>
<dbReference type="Gene3D" id="2.40.50.140">
    <property type="entry name" value="Nucleic acid-binding proteins"/>
    <property type="match status" value="1"/>
</dbReference>
<dbReference type="InterPro" id="IPR013848">
    <property type="entry name" value="Methylthiotransferase_N"/>
</dbReference>
<keyword evidence="2 10" id="KW-0004">4Fe-4S</keyword>
<feature type="domain" description="TRAM" evidence="11">
    <location>
        <begin position="370"/>
        <end position="438"/>
    </location>
</feature>